<evidence type="ECO:0000313" key="4">
    <source>
        <dbReference type="EMBL" id="QIM52077.1"/>
    </source>
</evidence>
<keyword evidence="5" id="KW-1185">Reference proteome</keyword>
<dbReference type="Gene3D" id="3.30.420.40">
    <property type="match status" value="1"/>
</dbReference>
<dbReference type="Proteomes" id="UP000503162">
    <property type="component" value="Chromosome"/>
</dbReference>
<dbReference type="AlphaFoldDB" id="A0A6G8IFW5"/>
<evidence type="ECO:0000313" key="5">
    <source>
        <dbReference type="Proteomes" id="UP000503162"/>
    </source>
</evidence>
<dbReference type="PANTHER" id="PTHR30005:SF14">
    <property type="entry name" value="EXOPOLYPHOSPHATASE"/>
    <property type="match status" value="1"/>
</dbReference>
<dbReference type="CDD" id="cd24053">
    <property type="entry name" value="ASKHA_NBD_EcPPX-GppA-like"/>
    <property type="match status" value="1"/>
</dbReference>
<dbReference type="PANTHER" id="PTHR30005">
    <property type="entry name" value="EXOPOLYPHOSPHATASE"/>
    <property type="match status" value="1"/>
</dbReference>
<dbReference type="SUPFAM" id="SSF109604">
    <property type="entry name" value="HD-domain/PDEase-like"/>
    <property type="match status" value="1"/>
</dbReference>
<feature type="domain" description="Ppx/GppA phosphatase N-terminal" evidence="2">
    <location>
        <begin position="23"/>
        <end position="303"/>
    </location>
</feature>
<dbReference type="Gene3D" id="1.10.3210.10">
    <property type="entry name" value="Hypothetical protein af1432"/>
    <property type="match status" value="1"/>
</dbReference>
<accession>A0A6G8IFW5</accession>
<feature type="domain" description="Ppx/GppA phosphatase C-terminal" evidence="3">
    <location>
        <begin position="310"/>
        <end position="478"/>
    </location>
</feature>
<proteinExistence type="predicted"/>
<dbReference type="RefSeq" id="WP_166226680.1">
    <property type="nucleotide sequence ID" value="NZ_CP049989.1"/>
</dbReference>
<dbReference type="FunFam" id="3.30.420.40:FF:000023">
    <property type="entry name" value="Guanosine-5'-triphosphate,3'-diphosphate pyrophosphatase"/>
    <property type="match status" value="1"/>
</dbReference>
<name>A0A6G8IFW5_9BURK</name>
<dbReference type="PIRSF" id="PIRSF001267">
    <property type="entry name" value="Pyrophosphatase_GppA_Ppx"/>
    <property type="match status" value="1"/>
</dbReference>
<evidence type="ECO:0000259" key="3">
    <source>
        <dbReference type="Pfam" id="PF21447"/>
    </source>
</evidence>
<dbReference type="InterPro" id="IPR003695">
    <property type="entry name" value="Ppx_GppA_N"/>
</dbReference>
<dbReference type="InterPro" id="IPR048950">
    <property type="entry name" value="Ppx_GppA_C"/>
</dbReference>
<dbReference type="InterPro" id="IPR043129">
    <property type="entry name" value="ATPase_NBD"/>
</dbReference>
<dbReference type="InterPro" id="IPR050273">
    <property type="entry name" value="GppA/Ppx_hydrolase"/>
</dbReference>
<dbReference type="EMBL" id="CP049989">
    <property type="protein sequence ID" value="QIM52077.1"/>
    <property type="molecule type" value="Genomic_DNA"/>
</dbReference>
<gene>
    <name evidence="4" type="ORF">G9Q37_07955</name>
</gene>
<dbReference type="Gene3D" id="3.30.420.150">
    <property type="entry name" value="Exopolyphosphatase. Domain 2"/>
    <property type="match status" value="1"/>
</dbReference>
<dbReference type="InterPro" id="IPR030673">
    <property type="entry name" value="PyroPPase_GppA_Ppx"/>
</dbReference>
<sequence>MQNGTLLAAIDLGSNSFRLEIGRYHSGHIERVEYLKETVRQGNGLDAEKNLSMAAMQRGWECLARFAERLHGFKKHQVRAVATQTLREARNRDEFLRRAQEVLGFPIEVVSGHEEARLIYQGVSRLLPHSDERRLVVDIGGRSTEMILGVGYTAETLESYRLGSVAWSTRYFPRGQFTSAALKTAEVAAKAVLDEALDRFPPTQWQVAYGSSGTVGAIADMLGSNGWAMGLVTRPGLDWLTDRLLKAGQVDNLRLDGLKDDRRPVLAGGLSVLRAIFDLFGIDQMMPAQGALRHGALYDLIDRESDGGDVRERTVRWLAQRFSADEGQARRVGEVANALFSQIAAPDERDGRYSQKLAWAAQLHEIGTHISHERSHHHGAYILDHVDAPGFSLRELHRMSQLVLGQRGKLRKLEEPLQDELFAKQLLCLRLAVLLCHARQMPEHLDMRLGYKAGAFRLSTPPGWAKRYPQSAWLLGEEVLAWQKTTWKFSADIR</sequence>
<protein>
    <submittedName>
        <fullName evidence="4">Ppx/GppA family phosphatase</fullName>
    </submittedName>
</protein>
<evidence type="ECO:0000259" key="2">
    <source>
        <dbReference type="Pfam" id="PF02541"/>
    </source>
</evidence>
<dbReference type="KEGG" id="hcz:G9Q37_07955"/>
<dbReference type="SUPFAM" id="SSF53067">
    <property type="entry name" value="Actin-like ATPase domain"/>
    <property type="match status" value="2"/>
</dbReference>
<keyword evidence="1" id="KW-0378">Hydrolase</keyword>
<dbReference type="GO" id="GO:0004309">
    <property type="term" value="F:exopolyphosphatase activity"/>
    <property type="evidence" value="ECO:0007669"/>
    <property type="project" value="TreeGrafter"/>
</dbReference>
<dbReference type="GO" id="GO:0006798">
    <property type="term" value="P:polyphosphate catabolic process"/>
    <property type="evidence" value="ECO:0007669"/>
    <property type="project" value="TreeGrafter"/>
</dbReference>
<reference evidence="4 5" key="1">
    <citation type="submission" date="2020-03" db="EMBL/GenBank/DDBJ databases">
        <title>Hydrogenophaga sp. nov. isolated from cyanobacterial mat.</title>
        <authorList>
            <person name="Thorat V."/>
            <person name="Kirdat K."/>
            <person name="Tiwarekar B."/>
            <person name="Costa E.D."/>
            <person name="Yadav A."/>
        </authorList>
    </citation>
    <scope>NUCLEOTIDE SEQUENCE [LARGE SCALE GENOMIC DNA]</scope>
    <source>
        <strain evidence="4 5">BA0156</strain>
    </source>
</reference>
<organism evidence="4 5">
    <name type="scientific">Hydrogenophaga crocea</name>
    <dbReference type="NCBI Taxonomy" id="2716225"/>
    <lineage>
        <taxon>Bacteria</taxon>
        <taxon>Pseudomonadati</taxon>
        <taxon>Pseudomonadota</taxon>
        <taxon>Betaproteobacteria</taxon>
        <taxon>Burkholderiales</taxon>
        <taxon>Comamonadaceae</taxon>
        <taxon>Hydrogenophaga</taxon>
    </lineage>
</organism>
<dbReference type="Pfam" id="PF02541">
    <property type="entry name" value="Ppx-GppA"/>
    <property type="match status" value="1"/>
</dbReference>
<dbReference type="Pfam" id="PF21447">
    <property type="entry name" value="Ppx-GppA_III"/>
    <property type="match status" value="1"/>
</dbReference>
<evidence type="ECO:0000256" key="1">
    <source>
        <dbReference type="ARBA" id="ARBA00022801"/>
    </source>
</evidence>